<keyword evidence="4" id="KW-1185">Reference proteome</keyword>
<dbReference type="InParanoid" id="Q235X9"/>
<dbReference type="Pfam" id="PF00027">
    <property type="entry name" value="cNMP_binding"/>
    <property type="match status" value="1"/>
</dbReference>
<evidence type="ECO:0000259" key="2">
    <source>
        <dbReference type="PROSITE" id="PS50042"/>
    </source>
</evidence>
<feature type="domain" description="Cyclic nucleotide-binding" evidence="2">
    <location>
        <begin position="127"/>
        <end position="277"/>
    </location>
</feature>
<evidence type="ECO:0000256" key="1">
    <source>
        <dbReference type="SAM" id="MobiDB-lite"/>
    </source>
</evidence>
<evidence type="ECO:0000313" key="4">
    <source>
        <dbReference type="Proteomes" id="UP000009168"/>
    </source>
</evidence>
<dbReference type="RefSeq" id="XP_001012866.2">
    <property type="nucleotide sequence ID" value="XM_001012866.2"/>
</dbReference>
<dbReference type="Proteomes" id="UP000009168">
    <property type="component" value="Unassembled WGS sequence"/>
</dbReference>
<dbReference type="eggNOG" id="KOG0123">
    <property type="taxonomic scope" value="Eukaryota"/>
</dbReference>
<dbReference type="EMBL" id="GG662749">
    <property type="protein sequence ID" value="EAR92621.2"/>
    <property type="molecule type" value="Genomic_DNA"/>
</dbReference>
<evidence type="ECO:0000313" key="3">
    <source>
        <dbReference type="EMBL" id="EAR92621.2"/>
    </source>
</evidence>
<dbReference type="InterPro" id="IPR050503">
    <property type="entry name" value="cAMP-dep_PK_reg_su-like"/>
</dbReference>
<dbReference type="GO" id="GO:0004862">
    <property type="term" value="F:cAMP-dependent protein kinase inhibitor activity"/>
    <property type="evidence" value="ECO:0007669"/>
    <property type="project" value="TreeGrafter"/>
</dbReference>
<dbReference type="PANTHER" id="PTHR11635">
    <property type="entry name" value="CAMP-DEPENDENT PROTEIN KINASE REGULATORY CHAIN"/>
    <property type="match status" value="1"/>
</dbReference>
<dbReference type="CDD" id="cd00038">
    <property type="entry name" value="CAP_ED"/>
    <property type="match status" value="2"/>
</dbReference>
<dbReference type="GO" id="GO:0034236">
    <property type="term" value="F:protein kinase A catalytic subunit binding"/>
    <property type="evidence" value="ECO:0007669"/>
    <property type="project" value="TreeGrafter"/>
</dbReference>
<dbReference type="InterPro" id="IPR000595">
    <property type="entry name" value="cNMP-bd_dom"/>
</dbReference>
<dbReference type="GeneID" id="7837974"/>
<dbReference type="GO" id="GO:0005829">
    <property type="term" value="C:cytosol"/>
    <property type="evidence" value="ECO:0007669"/>
    <property type="project" value="TreeGrafter"/>
</dbReference>
<reference evidence="4" key="1">
    <citation type="journal article" date="2006" name="PLoS Biol.">
        <title>Macronuclear genome sequence of the ciliate Tetrahymena thermophila, a model eukaryote.</title>
        <authorList>
            <person name="Eisen J.A."/>
            <person name="Coyne R.S."/>
            <person name="Wu M."/>
            <person name="Wu D."/>
            <person name="Thiagarajan M."/>
            <person name="Wortman J.R."/>
            <person name="Badger J.H."/>
            <person name="Ren Q."/>
            <person name="Amedeo P."/>
            <person name="Jones K.M."/>
            <person name="Tallon L.J."/>
            <person name="Delcher A.L."/>
            <person name="Salzberg S.L."/>
            <person name="Silva J.C."/>
            <person name="Haas B.J."/>
            <person name="Majoros W.H."/>
            <person name="Farzad M."/>
            <person name="Carlton J.M."/>
            <person name="Smith R.K. Jr."/>
            <person name="Garg J."/>
            <person name="Pearlman R.E."/>
            <person name="Karrer K.M."/>
            <person name="Sun L."/>
            <person name="Manning G."/>
            <person name="Elde N.C."/>
            <person name="Turkewitz A.P."/>
            <person name="Asai D.J."/>
            <person name="Wilkes D.E."/>
            <person name="Wang Y."/>
            <person name="Cai H."/>
            <person name="Collins K."/>
            <person name="Stewart B.A."/>
            <person name="Lee S.R."/>
            <person name="Wilamowska K."/>
            <person name="Weinberg Z."/>
            <person name="Ruzzo W.L."/>
            <person name="Wloga D."/>
            <person name="Gaertig J."/>
            <person name="Frankel J."/>
            <person name="Tsao C.-C."/>
            <person name="Gorovsky M.A."/>
            <person name="Keeling P.J."/>
            <person name="Waller R.F."/>
            <person name="Patron N.J."/>
            <person name="Cherry J.M."/>
            <person name="Stover N.A."/>
            <person name="Krieger C.J."/>
            <person name="del Toro C."/>
            <person name="Ryder H.F."/>
            <person name="Williamson S.C."/>
            <person name="Barbeau R.A."/>
            <person name="Hamilton E.P."/>
            <person name="Orias E."/>
        </authorList>
    </citation>
    <scope>NUCLEOTIDE SEQUENCE [LARGE SCALE GENOMIC DNA]</scope>
    <source>
        <strain evidence="4">SB210</strain>
    </source>
</reference>
<organism evidence="3 4">
    <name type="scientific">Tetrahymena thermophila (strain SB210)</name>
    <dbReference type="NCBI Taxonomy" id="312017"/>
    <lineage>
        <taxon>Eukaryota</taxon>
        <taxon>Sar</taxon>
        <taxon>Alveolata</taxon>
        <taxon>Ciliophora</taxon>
        <taxon>Intramacronucleata</taxon>
        <taxon>Oligohymenophorea</taxon>
        <taxon>Hymenostomatida</taxon>
        <taxon>Tetrahymenina</taxon>
        <taxon>Tetrahymenidae</taxon>
        <taxon>Tetrahymena</taxon>
    </lineage>
</organism>
<dbReference type="HOGENOM" id="CLU_252049_0_0_1"/>
<dbReference type="OrthoDB" id="289424at2759"/>
<dbReference type="GO" id="GO:0030552">
    <property type="term" value="F:cAMP binding"/>
    <property type="evidence" value="ECO:0007669"/>
    <property type="project" value="TreeGrafter"/>
</dbReference>
<proteinExistence type="predicted"/>
<dbReference type="Gene3D" id="2.60.120.10">
    <property type="entry name" value="Jelly Rolls"/>
    <property type="match status" value="2"/>
</dbReference>
<gene>
    <name evidence="3" type="ORF">TTHERM_00094120</name>
</gene>
<dbReference type="KEGG" id="tet:TTHERM_00094120"/>
<dbReference type="PANTHER" id="PTHR11635:SF152">
    <property type="entry name" value="CAMP-DEPENDENT PROTEIN KINASE TYPE I REGULATORY SUBUNIT-RELATED"/>
    <property type="match status" value="1"/>
</dbReference>
<feature type="domain" description="Cyclic nucleotide-binding" evidence="2">
    <location>
        <begin position="280"/>
        <end position="401"/>
    </location>
</feature>
<feature type="region of interest" description="Disordered" evidence="1">
    <location>
        <begin position="545"/>
        <end position="588"/>
    </location>
</feature>
<dbReference type="InterPro" id="IPR014710">
    <property type="entry name" value="RmlC-like_jellyroll"/>
</dbReference>
<dbReference type="GO" id="GO:0005952">
    <property type="term" value="C:cAMP-dependent protein kinase complex"/>
    <property type="evidence" value="ECO:0007669"/>
    <property type="project" value="InterPro"/>
</dbReference>
<dbReference type="SUPFAM" id="SSF51206">
    <property type="entry name" value="cAMP-binding domain-like"/>
    <property type="match status" value="2"/>
</dbReference>
<name>Q235X9_TETTS</name>
<feature type="region of interest" description="Disordered" evidence="1">
    <location>
        <begin position="666"/>
        <end position="688"/>
    </location>
</feature>
<dbReference type="PROSITE" id="PS50042">
    <property type="entry name" value="CNMP_BINDING_3"/>
    <property type="match status" value="2"/>
</dbReference>
<dbReference type="AlphaFoldDB" id="Q235X9"/>
<feature type="compositionally biased region" description="Polar residues" evidence="1">
    <location>
        <begin position="666"/>
        <end position="687"/>
    </location>
</feature>
<protein>
    <submittedName>
        <fullName evidence="3">Cyclic nucleotide-binding domain protein</fullName>
    </submittedName>
</protein>
<dbReference type="InterPro" id="IPR018490">
    <property type="entry name" value="cNMP-bd_dom_sf"/>
</dbReference>
<accession>Q235X9</accession>
<sequence length="1112" mass="129476">MTELRQQTSFEMENLEAQFNLVDQVDDIKEIEQNNNKLIKSLNRFKRQSCIFVDSNQKDINQKYNQLLNKEYVDLTNELDSSAVIHILMKQEKNKQEQNFIKNAIQGLQLFKEHKNLLTAQGFGNHLLTQMKVEFHEKNNVIFHYGEYGNKYYILLKGKLDLMMPKSECIEENNLRMEKGLPSIPYFQEYKNTPEELPDETFEQYMERIYPRLGHIKTFLPGEAFGEIALMTNQQRTGSIIAREDSYTLVITKSAFHELLGKFHEFMQMQKLIFLQQFFFLKQIPSSKLLSIIQLMKIFTFQRNNVIYNQNQSISGIYFIKEGEVQISTKITQIDEENQDESQKLKIRFRNIKKSEKVIIKATNSFFGEEEIILGQHSRNSKAICISETCQVFLLSRDILQTYGKLYDIVKKLKQNYDLKLKWEEQRTQNIQNVQKQNEENINTLNQNKVKEINLSKYILESSLPKGRVNQSGIPIYTNGSDDQLENNASSQMEGQGMSMSSKKYRKLSYNMEIQTMSSPKNQNKLELNNNFLQVQNQERDNNFHIQNGFSSQSSSLKRQQPYLSPQPSQMKTQNQTMTPETNYTGRKSFQSNIFKKQGSKEDILESYNGFGDNIKEKNKLQKSPSFNYQFKQRNPNQDIQLNLQTNNQQNSNTSSQLSIQSFQNTYAFGNPSSNNKIQSSTNNSRETSAERLFFDSSHNEFESMLKKQTQLKQEILKQISKSKNPTLDGLTEINKQRIDFKIRKQNNQFLPTTPKTMRNSQSQSLNYIQSSSKISQAKSQTFIPLDAQGMNDNIFSLNSESKNSINSNNGVQQYASFSYFPPNGSNTNITDRVVVVPASMANQKMQLNFFSTKVQGNDQLQLPSLSQQQQQQLQQQQTLEKPIQLHNQPSIQINNNQPTLYQLDTLLEEDDENSPLKFGKKLRIQMASQQNMTENGSHPASQLNFNYNQNEKDLELQKNAQILCKKFQLGKKVVKYIQNRKFYNEKLVIDLEKQMKIPSNSNTFNQFDEFINQKNSSQVSPLNNLVDQNPQKEVIIQVKVHKRGGSIIQPPTQQIQHHNVQQPIQSNAQNQLLQQDEKQSHRRRFTYDANFHRVQVKKDQLNQQQQNQNNS</sequence>